<dbReference type="Proteomes" id="UP001167796">
    <property type="component" value="Unassembled WGS sequence"/>
</dbReference>
<comment type="caution">
    <text evidence="1">The sequence shown here is derived from an EMBL/GenBank/DDBJ whole genome shotgun (WGS) entry which is preliminary data.</text>
</comment>
<dbReference type="EMBL" id="JAUQSX010000015">
    <property type="protein sequence ID" value="MDO7849208.1"/>
    <property type="molecule type" value="Genomic_DNA"/>
</dbReference>
<protein>
    <submittedName>
        <fullName evidence="1">Uncharacterized protein</fullName>
    </submittedName>
</protein>
<organism evidence="1 2">
    <name type="scientific">Hymenobacter mellowenesis</name>
    <dbReference type="NCBI Taxonomy" id="3063995"/>
    <lineage>
        <taxon>Bacteria</taxon>
        <taxon>Pseudomonadati</taxon>
        <taxon>Bacteroidota</taxon>
        <taxon>Cytophagia</taxon>
        <taxon>Cytophagales</taxon>
        <taxon>Hymenobacteraceae</taxon>
        <taxon>Hymenobacter</taxon>
    </lineage>
</organism>
<evidence type="ECO:0000313" key="2">
    <source>
        <dbReference type="Proteomes" id="UP001167796"/>
    </source>
</evidence>
<gene>
    <name evidence="1" type="ORF">Q5H92_22785</name>
</gene>
<sequence length="223" mass="24388">MKTTATPALTMPEFKAAGINLATLGINLADPAADRVRDGLAALRTRSLTKATDSRMRIKQTMPGLTPTDAKQLAHAINNKQMSDGMGAEGKKVALEVAVRLADTLDAYHGYFDMLDAVPLDLSDVASYVDPRTWAATPRHVQQLVPQFMETDRKLTMKQVRQEIENLMAMLHQVDNVGGIGLELFERRRLQREGLLPKAIEKVIAEMKADGRIPAAKEGGATV</sequence>
<name>A0ABT9AH58_9BACT</name>
<reference evidence="1" key="1">
    <citation type="submission" date="2023-07" db="EMBL/GenBank/DDBJ databases">
        <authorList>
            <person name="Kim M.K."/>
        </authorList>
    </citation>
    <scope>NUCLEOTIDE SEQUENCE</scope>
    <source>
        <strain evidence="1">M29</strain>
    </source>
</reference>
<evidence type="ECO:0000313" key="1">
    <source>
        <dbReference type="EMBL" id="MDO7849208.1"/>
    </source>
</evidence>
<accession>A0ABT9AH58</accession>
<dbReference type="RefSeq" id="WP_305013876.1">
    <property type="nucleotide sequence ID" value="NZ_JAUQSX010000015.1"/>
</dbReference>
<keyword evidence="2" id="KW-1185">Reference proteome</keyword>
<proteinExistence type="predicted"/>